<feature type="chain" id="PRO_5037181128" evidence="1">
    <location>
        <begin position="24"/>
        <end position="293"/>
    </location>
</feature>
<accession>A0A915IV22</accession>
<proteinExistence type="predicted"/>
<evidence type="ECO:0000313" key="3">
    <source>
        <dbReference type="WBParaSite" id="nRc.2.0.1.t18044-RA"/>
    </source>
</evidence>
<name>A0A915IV22_ROMCU</name>
<evidence type="ECO:0000313" key="2">
    <source>
        <dbReference type="Proteomes" id="UP000887565"/>
    </source>
</evidence>
<dbReference type="WBParaSite" id="nRc.2.0.1.t18044-RA">
    <property type="protein sequence ID" value="nRc.2.0.1.t18044-RA"/>
    <property type="gene ID" value="nRc.2.0.1.g18044"/>
</dbReference>
<organism evidence="2 3">
    <name type="scientific">Romanomermis culicivorax</name>
    <name type="common">Nematode worm</name>
    <dbReference type="NCBI Taxonomy" id="13658"/>
    <lineage>
        <taxon>Eukaryota</taxon>
        <taxon>Metazoa</taxon>
        <taxon>Ecdysozoa</taxon>
        <taxon>Nematoda</taxon>
        <taxon>Enoplea</taxon>
        <taxon>Dorylaimia</taxon>
        <taxon>Mermithida</taxon>
        <taxon>Mermithoidea</taxon>
        <taxon>Mermithidae</taxon>
        <taxon>Romanomermis</taxon>
    </lineage>
</organism>
<feature type="signal peptide" evidence="1">
    <location>
        <begin position="1"/>
        <end position="23"/>
    </location>
</feature>
<dbReference type="AlphaFoldDB" id="A0A915IV22"/>
<reference evidence="3" key="1">
    <citation type="submission" date="2022-11" db="UniProtKB">
        <authorList>
            <consortium name="WormBaseParasite"/>
        </authorList>
    </citation>
    <scope>IDENTIFICATION</scope>
</reference>
<sequence>MSRNSCPMFVIVALLTSWPLVFSTIDPSLENDRHICDRSTGLCYKATPVGTGPFAYCSTKGSCVQGRCMGGGRCFSIACDENDQNSCPNDQICDNKACRPSIRDDSVCRWHFDCPKPGKCIAGFCYSLKYPREFSCVGDFPPDVNRTGFIIQCKIGSLSSECPKNSYCVGYQGSNVGQNGYCCPRTDLPNSAHWRGSPYDNPKCPNGDALFYDDHGWECGQQPNSRSFAHYDGTVKRKYACCTRFCDKLDEFFDGKLCRKLGSNMKCFADNECPRQHLHCINSKANIYVDKRL</sequence>
<evidence type="ECO:0000256" key="1">
    <source>
        <dbReference type="SAM" id="SignalP"/>
    </source>
</evidence>
<keyword evidence="1" id="KW-0732">Signal</keyword>
<dbReference type="Proteomes" id="UP000887565">
    <property type="component" value="Unplaced"/>
</dbReference>
<protein>
    <submittedName>
        <fullName evidence="3">Uncharacterized protein</fullName>
    </submittedName>
</protein>
<keyword evidence="2" id="KW-1185">Reference proteome</keyword>